<evidence type="ECO:0000256" key="1">
    <source>
        <dbReference type="SAM" id="Phobius"/>
    </source>
</evidence>
<name>A0A426XKU8_ENSVE</name>
<comment type="caution">
    <text evidence="2">The sequence shown here is derived from an EMBL/GenBank/DDBJ whole genome shotgun (WGS) entry which is preliminary data.</text>
</comment>
<feature type="transmembrane region" description="Helical" evidence="1">
    <location>
        <begin position="21"/>
        <end position="44"/>
    </location>
</feature>
<dbReference type="Proteomes" id="UP000287651">
    <property type="component" value="Unassembled WGS sequence"/>
</dbReference>
<evidence type="ECO:0000313" key="3">
    <source>
        <dbReference type="Proteomes" id="UP000287651"/>
    </source>
</evidence>
<keyword evidence="1" id="KW-1133">Transmembrane helix</keyword>
<sequence length="129" mass="14122">MLMKRVIVDIGSSVDILYKDAFQKLGLIIIDLSLMISTLTGPPLPLQDDHPPITLGQEPRSKTLMVTFMVVGLPTAYNIILGRSTLSKLRGVVSTYHCVIKSPTIVEVGEARSDPWESSCCYLTTVTLS</sequence>
<keyword evidence="1" id="KW-0812">Transmembrane</keyword>
<evidence type="ECO:0000313" key="2">
    <source>
        <dbReference type="EMBL" id="RRT40082.1"/>
    </source>
</evidence>
<organism evidence="2 3">
    <name type="scientific">Ensete ventricosum</name>
    <name type="common">Abyssinian banana</name>
    <name type="synonym">Musa ensete</name>
    <dbReference type="NCBI Taxonomy" id="4639"/>
    <lineage>
        <taxon>Eukaryota</taxon>
        <taxon>Viridiplantae</taxon>
        <taxon>Streptophyta</taxon>
        <taxon>Embryophyta</taxon>
        <taxon>Tracheophyta</taxon>
        <taxon>Spermatophyta</taxon>
        <taxon>Magnoliopsida</taxon>
        <taxon>Liliopsida</taxon>
        <taxon>Zingiberales</taxon>
        <taxon>Musaceae</taxon>
        <taxon>Ensete</taxon>
    </lineage>
</organism>
<dbReference type="InterPro" id="IPR021109">
    <property type="entry name" value="Peptidase_aspartic_dom_sf"/>
</dbReference>
<dbReference type="AlphaFoldDB" id="A0A426XKU8"/>
<keyword evidence="1" id="KW-0472">Membrane</keyword>
<feature type="transmembrane region" description="Helical" evidence="1">
    <location>
        <begin position="64"/>
        <end position="81"/>
    </location>
</feature>
<protein>
    <submittedName>
        <fullName evidence="2">Uncharacterized protein</fullName>
    </submittedName>
</protein>
<dbReference type="SUPFAM" id="SSF50630">
    <property type="entry name" value="Acid proteases"/>
    <property type="match status" value="1"/>
</dbReference>
<accession>A0A426XKU8</accession>
<dbReference type="Gene3D" id="2.40.70.10">
    <property type="entry name" value="Acid Proteases"/>
    <property type="match status" value="1"/>
</dbReference>
<reference evidence="2 3" key="1">
    <citation type="journal article" date="2014" name="Agronomy (Basel)">
        <title>A Draft Genome Sequence for Ensete ventricosum, the Drought-Tolerant Tree Against Hunger.</title>
        <authorList>
            <person name="Harrison J."/>
            <person name="Moore K.A."/>
            <person name="Paszkiewicz K."/>
            <person name="Jones T."/>
            <person name="Grant M."/>
            <person name="Ambacheew D."/>
            <person name="Muzemil S."/>
            <person name="Studholme D.J."/>
        </authorList>
    </citation>
    <scope>NUCLEOTIDE SEQUENCE [LARGE SCALE GENOMIC DNA]</scope>
</reference>
<dbReference type="EMBL" id="AMZH03019657">
    <property type="protein sequence ID" value="RRT40082.1"/>
    <property type="molecule type" value="Genomic_DNA"/>
</dbReference>
<proteinExistence type="predicted"/>
<dbReference type="PANTHER" id="PTHR33240">
    <property type="entry name" value="OS08G0508500 PROTEIN"/>
    <property type="match status" value="1"/>
</dbReference>
<dbReference type="PANTHER" id="PTHR33240:SF8">
    <property type="entry name" value="OS03G0439900 PROTEIN"/>
    <property type="match status" value="1"/>
</dbReference>
<gene>
    <name evidence="2" type="ORF">B296_00037489</name>
</gene>